<dbReference type="Proteomes" id="UP001501195">
    <property type="component" value="Unassembled WGS sequence"/>
</dbReference>
<dbReference type="Pfam" id="PF13649">
    <property type="entry name" value="Methyltransf_25"/>
    <property type="match status" value="1"/>
</dbReference>
<accession>A0ABP9HG20</accession>
<dbReference type="CDD" id="cd02440">
    <property type="entry name" value="AdoMet_MTases"/>
    <property type="match status" value="1"/>
</dbReference>
<dbReference type="SUPFAM" id="SSF53335">
    <property type="entry name" value="S-adenosyl-L-methionine-dependent methyltransferases"/>
    <property type="match status" value="1"/>
</dbReference>
<proteinExistence type="predicted"/>
<sequence length="236" mass="25710">MDAMRRDVVAGWGPDMAVTAVGGRVLAWCDGWMQEHPWDHNAHHHGWIERRLPRRIGTALDVGCGTGDLVRRLSRRADHVTGLDADAATIDTARRLSAGETGVDFRCDDLMTADLPGGYDVVTALAVLHHVPFEPALVRLRDLLAPGGTLLVLGLYREEVLADHVLSAAAVPANVVVGTVKTLRRGSAERPTAMSAPTAPATTTLREIRDVARRRTPGAAVRRHLFWRCSLRYTAP</sequence>
<comment type="caution">
    <text evidence="3">The sequence shown here is derived from an EMBL/GenBank/DDBJ whole genome shotgun (WGS) entry which is preliminary data.</text>
</comment>
<dbReference type="PANTHER" id="PTHR43861">
    <property type="entry name" value="TRANS-ACONITATE 2-METHYLTRANSFERASE-RELATED"/>
    <property type="match status" value="1"/>
</dbReference>
<keyword evidence="3" id="KW-0489">Methyltransferase</keyword>
<dbReference type="EMBL" id="BAABIL010000126">
    <property type="protein sequence ID" value="GAA4970079.1"/>
    <property type="molecule type" value="Genomic_DNA"/>
</dbReference>
<reference evidence="4" key="1">
    <citation type="journal article" date="2019" name="Int. J. Syst. Evol. Microbiol.">
        <title>The Global Catalogue of Microorganisms (GCM) 10K type strain sequencing project: providing services to taxonomists for standard genome sequencing and annotation.</title>
        <authorList>
            <consortium name="The Broad Institute Genomics Platform"/>
            <consortium name="The Broad Institute Genome Sequencing Center for Infectious Disease"/>
            <person name="Wu L."/>
            <person name="Ma J."/>
        </authorList>
    </citation>
    <scope>NUCLEOTIDE SEQUENCE [LARGE SCALE GENOMIC DNA]</scope>
    <source>
        <strain evidence="4">JCM 18126</strain>
    </source>
</reference>
<gene>
    <name evidence="3" type="ORF">GCM10023225_10210</name>
</gene>
<dbReference type="GO" id="GO:0032259">
    <property type="term" value="P:methylation"/>
    <property type="evidence" value="ECO:0007669"/>
    <property type="project" value="UniProtKB-KW"/>
</dbReference>
<evidence type="ECO:0000259" key="2">
    <source>
        <dbReference type="Pfam" id="PF13649"/>
    </source>
</evidence>
<dbReference type="InterPro" id="IPR041698">
    <property type="entry name" value="Methyltransf_25"/>
</dbReference>
<keyword evidence="1" id="KW-0808">Transferase</keyword>
<protein>
    <submittedName>
        <fullName evidence="3">Class I SAM-dependent methyltransferase</fullName>
    </submittedName>
</protein>
<evidence type="ECO:0000313" key="4">
    <source>
        <dbReference type="Proteomes" id="UP001501195"/>
    </source>
</evidence>
<name>A0ABP9HG20_9ACTN</name>
<dbReference type="InterPro" id="IPR029063">
    <property type="entry name" value="SAM-dependent_MTases_sf"/>
</dbReference>
<feature type="domain" description="Methyltransferase" evidence="2">
    <location>
        <begin position="60"/>
        <end position="148"/>
    </location>
</feature>
<evidence type="ECO:0000256" key="1">
    <source>
        <dbReference type="ARBA" id="ARBA00022679"/>
    </source>
</evidence>
<keyword evidence="4" id="KW-1185">Reference proteome</keyword>
<dbReference type="GO" id="GO:0008168">
    <property type="term" value="F:methyltransferase activity"/>
    <property type="evidence" value="ECO:0007669"/>
    <property type="project" value="UniProtKB-KW"/>
</dbReference>
<evidence type="ECO:0000313" key="3">
    <source>
        <dbReference type="EMBL" id="GAA4970079.1"/>
    </source>
</evidence>
<dbReference type="Gene3D" id="3.40.50.150">
    <property type="entry name" value="Vaccinia Virus protein VP39"/>
    <property type="match status" value="1"/>
</dbReference>
<organism evidence="3 4">
    <name type="scientific">Kineococcus glutinatus</name>
    <dbReference type="NCBI Taxonomy" id="1070872"/>
    <lineage>
        <taxon>Bacteria</taxon>
        <taxon>Bacillati</taxon>
        <taxon>Actinomycetota</taxon>
        <taxon>Actinomycetes</taxon>
        <taxon>Kineosporiales</taxon>
        <taxon>Kineosporiaceae</taxon>
        <taxon>Kineococcus</taxon>
    </lineage>
</organism>